<sequence>MVKTQIEQQAIPYKTVKTNDNSLAFGKTKVTQEGVNGVQQVTYQYTYVDGKLTDRTAMGDVVVLSEPVEEDISVGTYVSSSGVSFVPSGGGSMIFPIGPGFHYMSRGFTGVSAHNGLDLCGGYGTPIYAAQSGVVVYASATSGGYGRHVIIDHGGGMQTLYGHCSSLAVSAGQTVSQGQVIAYMGSTGNSTGNHCHFEVIINGTRVNPAPYIGMG</sequence>
<organism evidence="3">
    <name type="scientific">bioreactor metagenome</name>
    <dbReference type="NCBI Taxonomy" id="1076179"/>
    <lineage>
        <taxon>unclassified sequences</taxon>
        <taxon>metagenomes</taxon>
        <taxon>ecological metagenomes</taxon>
    </lineage>
</organism>
<dbReference type="InterPro" id="IPR050570">
    <property type="entry name" value="Cell_wall_metabolism_enzyme"/>
</dbReference>
<dbReference type="PANTHER" id="PTHR21666:SF270">
    <property type="entry name" value="MUREIN HYDROLASE ACTIVATOR ENVC"/>
    <property type="match status" value="1"/>
</dbReference>
<dbReference type="EMBL" id="VSSQ01062857">
    <property type="protein sequence ID" value="MPN15970.1"/>
    <property type="molecule type" value="Genomic_DNA"/>
</dbReference>
<dbReference type="Gene3D" id="2.20.230.10">
    <property type="entry name" value="Resuscitation-promoting factor rpfb"/>
    <property type="match status" value="1"/>
</dbReference>
<dbReference type="SMART" id="SM01208">
    <property type="entry name" value="G5"/>
    <property type="match status" value="1"/>
</dbReference>
<gene>
    <name evidence="3" type="ORF">SDC9_163306</name>
</gene>
<dbReference type="InterPro" id="IPR011098">
    <property type="entry name" value="G5_dom"/>
</dbReference>
<dbReference type="Pfam" id="PF07501">
    <property type="entry name" value="G5"/>
    <property type="match status" value="1"/>
</dbReference>
<comment type="caution">
    <text evidence="3">The sequence shown here is derived from an EMBL/GenBank/DDBJ whole genome shotgun (WGS) entry which is preliminary data.</text>
</comment>
<evidence type="ECO:0000313" key="3">
    <source>
        <dbReference type="EMBL" id="MPN15970.1"/>
    </source>
</evidence>
<dbReference type="GO" id="GO:0004222">
    <property type="term" value="F:metalloendopeptidase activity"/>
    <property type="evidence" value="ECO:0007669"/>
    <property type="project" value="TreeGrafter"/>
</dbReference>
<evidence type="ECO:0000259" key="2">
    <source>
        <dbReference type="PROSITE" id="PS51109"/>
    </source>
</evidence>
<protein>
    <recommendedName>
        <fullName evidence="2">G5 domain-containing protein</fullName>
    </recommendedName>
</protein>
<dbReference type="AlphaFoldDB" id="A0A645FPR3"/>
<name>A0A645FPR3_9ZZZZ</name>
<dbReference type="Pfam" id="PF01551">
    <property type="entry name" value="Peptidase_M23"/>
    <property type="match status" value="1"/>
</dbReference>
<feature type="domain" description="G5" evidence="2">
    <location>
        <begin position="1"/>
        <end position="78"/>
    </location>
</feature>
<dbReference type="InterPro" id="IPR016047">
    <property type="entry name" value="M23ase_b-sheet_dom"/>
</dbReference>
<keyword evidence="1" id="KW-0732">Signal</keyword>
<reference evidence="3" key="1">
    <citation type="submission" date="2019-08" db="EMBL/GenBank/DDBJ databases">
        <authorList>
            <person name="Kucharzyk K."/>
            <person name="Murdoch R.W."/>
            <person name="Higgins S."/>
            <person name="Loffler F."/>
        </authorList>
    </citation>
    <scope>NUCLEOTIDE SEQUENCE</scope>
</reference>
<dbReference type="CDD" id="cd12797">
    <property type="entry name" value="M23_peptidase"/>
    <property type="match status" value="1"/>
</dbReference>
<evidence type="ECO:0000256" key="1">
    <source>
        <dbReference type="ARBA" id="ARBA00022729"/>
    </source>
</evidence>
<dbReference type="PROSITE" id="PS51109">
    <property type="entry name" value="G5"/>
    <property type="match status" value="1"/>
</dbReference>
<proteinExistence type="predicted"/>
<dbReference type="SUPFAM" id="SSF51261">
    <property type="entry name" value="Duplicated hybrid motif"/>
    <property type="match status" value="1"/>
</dbReference>
<dbReference type="InterPro" id="IPR011055">
    <property type="entry name" value="Dup_hybrid_motif"/>
</dbReference>
<dbReference type="PANTHER" id="PTHR21666">
    <property type="entry name" value="PEPTIDASE-RELATED"/>
    <property type="match status" value="1"/>
</dbReference>
<dbReference type="Gene3D" id="2.70.70.10">
    <property type="entry name" value="Glucose Permease (Domain IIA)"/>
    <property type="match status" value="1"/>
</dbReference>
<accession>A0A645FPR3</accession>